<organism evidence="1 2">
    <name type="scientific">Stylosanthes scabra</name>
    <dbReference type="NCBI Taxonomy" id="79078"/>
    <lineage>
        <taxon>Eukaryota</taxon>
        <taxon>Viridiplantae</taxon>
        <taxon>Streptophyta</taxon>
        <taxon>Embryophyta</taxon>
        <taxon>Tracheophyta</taxon>
        <taxon>Spermatophyta</taxon>
        <taxon>Magnoliopsida</taxon>
        <taxon>eudicotyledons</taxon>
        <taxon>Gunneridae</taxon>
        <taxon>Pentapetalae</taxon>
        <taxon>rosids</taxon>
        <taxon>fabids</taxon>
        <taxon>Fabales</taxon>
        <taxon>Fabaceae</taxon>
        <taxon>Papilionoideae</taxon>
        <taxon>50 kb inversion clade</taxon>
        <taxon>dalbergioids sensu lato</taxon>
        <taxon>Dalbergieae</taxon>
        <taxon>Pterocarpus clade</taxon>
        <taxon>Stylosanthes</taxon>
    </lineage>
</organism>
<reference evidence="1 2" key="1">
    <citation type="journal article" date="2023" name="Plants (Basel)">
        <title>Bridging the Gap: Combining Genomics and Transcriptomics Approaches to Understand Stylosanthes scabra, an Orphan Legume from the Brazilian Caatinga.</title>
        <authorList>
            <person name="Ferreira-Neto J.R.C."/>
            <person name="da Silva M.D."/>
            <person name="Binneck E."/>
            <person name="de Melo N.F."/>
            <person name="da Silva R.H."/>
            <person name="de Melo A.L.T.M."/>
            <person name="Pandolfi V."/>
            <person name="Bustamante F.O."/>
            <person name="Brasileiro-Vidal A.C."/>
            <person name="Benko-Iseppon A.M."/>
        </authorList>
    </citation>
    <scope>NUCLEOTIDE SEQUENCE [LARGE SCALE GENOMIC DNA]</scope>
    <source>
        <tissue evidence="1">Leaves</tissue>
    </source>
</reference>
<comment type="caution">
    <text evidence="1">The sequence shown here is derived from an EMBL/GenBank/DDBJ whole genome shotgun (WGS) entry which is preliminary data.</text>
</comment>
<dbReference type="EMBL" id="JASCZI010211457">
    <property type="protein sequence ID" value="MED6191830.1"/>
    <property type="molecule type" value="Genomic_DNA"/>
</dbReference>
<dbReference type="Proteomes" id="UP001341840">
    <property type="component" value="Unassembled WGS sequence"/>
</dbReference>
<gene>
    <name evidence="1" type="ORF">PIB30_004491</name>
</gene>
<sequence length="105" mass="11988">MRNNIQRVGGMDDRSKSSVQRHCPEKGPWLLFPQGADAYIDELVSVIPIADGSSRTALNTSCGLGSLHLKLGKFTKSEYRWLLFTCMHQFHYTTIWGRRQQKFGN</sequence>
<accession>A0ABU6X3P9</accession>
<evidence type="ECO:0000313" key="1">
    <source>
        <dbReference type="EMBL" id="MED6191830.1"/>
    </source>
</evidence>
<protein>
    <submittedName>
        <fullName evidence="1">Uncharacterized protein</fullName>
    </submittedName>
</protein>
<name>A0ABU6X3P9_9FABA</name>
<evidence type="ECO:0000313" key="2">
    <source>
        <dbReference type="Proteomes" id="UP001341840"/>
    </source>
</evidence>
<proteinExistence type="predicted"/>
<keyword evidence="2" id="KW-1185">Reference proteome</keyword>